<dbReference type="PANTHER" id="PTHR30561:SF0">
    <property type="entry name" value="GUANIDINIUM EXPORTER"/>
    <property type="match status" value="1"/>
</dbReference>
<dbReference type="InterPro" id="IPR037185">
    <property type="entry name" value="EmrE-like"/>
</dbReference>
<dbReference type="EMBL" id="CP016503">
    <property type="protein sequence ID" value="ANV97695.1"/>
    <property type="molecule type" value="Genomic_DNA"/>
</dbReference>
<organism evidence="11 12">
    <name type="scientific">Helicobacter enhydrae</name>
    <dbReference type="NCBI Taxonomy" id="222136"/>
    <lineage>
        <taxon>Bacteria</taxon>
        <taxon>Pseudomonadati</taxon>
        <taxon>Campylobacterota</taxon>
        <taxon>Epsilonproteobacteria</taxon>
        <taxon>Campylobacterales</taxon>
        <taxon>Helicobacteraceae</taxon>
        <taxon>Helicobacter</taxon>
    </lineage>
</organism>
<keyword evidence="3" id="KW-1003">Cell membrane</keyword>
<comment type="subcellular location">
    <subcellularLocation>
        <location evidence="1 9">Cell membrane</location>
        <topology evidence="1 9">Multi-pass membrane protein</topology>
    </subcellularLocation>
</comment>
<dbReference type="Gene3D" id="1.10.3730.20">
    <property type="match status" value="1"/>
</dbReference>
<dbReference type="GO" id="GO:0022857">
    <property type="term" value="F:transmembrane transporter activity"/>
    <property type="evidence" value="ECO:0007669"/>
    <property type="project" value="InterPro"/>
</dbReference>
<keyword evidence="2" id="KW-0813">Transport</keyword>
<evidence type="ECO:0000256" key="2">
    <source>
        <dbReference type="ARBA" id="ARBA00022448"/>
    </source>
</evidence>
<protein>
    <recommendedName>
        <fullName evidence="8">Guanidinium exporter</fullName>
    </recommendedName>
</protein>
<evidence type="ECO:0000256" key="8">
    <source>
        <dbReference type="ARBA" id="ARBA00039168"/>
    </source>
</evidence>
<dbReference type="Proteomes" id="UP000092884">
    <property type="component" value="Chromosome"/>
</dbReference>
<dbReference type="GO" id="GO:1990961">
    <property type="term" value="P:xenobiotic detoxification by transmembrane export across the plasma membrane"/>
    <property type="evidence" value="ECO:0007669"/>
    <property type="project" value="UniProtKB-ARBA"/>
</dbReference>
<keyword evidence="5 10" id="KW-1133">Transmembrane helix</keyword>
<gene>
    <name evidence="11" type="ORF">BBW65_02240</name>
</gene>
<evidence type="ECO:0000313" key="11">
    <source>
        <dbReference type="EMBL" id="ANV97695.1"/>
    </source>
</evidence>
<keyword evidence="12" id="KW-1185">Reference proteome</keyword>
<evidence type="ECO:0000256" key="1">
    <source>
        <dbReference type="ARBA" id="ARBA00004651"/>
    </source>
</evidence>
<dbReference type="RefSeq" id="WP_066339103.1">
    <property type="nucleotide sequence ID" value="NZ_CP016503.1"/>
</dbReference>
<evidence type="ECO:0000313" key="12">
    <source>
        <dbReference type="Proteomes" id="UP000092884"/>
    </source>
</evidence>
<sequence length="107" mass="11468">MSWFALVLAGCFEVAGVFVMKKLSYAKGVRLVLLYVAMSVTFGISLAFLGFAMRKIDMSVAYAIWTGIGAVGGVIMGALIFKETLSLAKCFCLFLIIASVVGLKLLD</sequence>
<dbReference type="PANTHER" id="PTHR30561">
    <property type="entry name" value="SMR FAMILY PROTON-DEPENDENT DRUG EFFLUX TRANSPORTER SUGE"/>
    <property type="match status" value="1"/>
</dbReference>
<dbReference type="KEGG" id="het:BBW65_02240"/>
<dbReference type="Pfam" id="PF00893">
    <property type="entry name" value="Multi_Drug_Res"/>
    <property type="match status" value="1"/>
</dbReference>
<proteinExistence type="inferred from homology"/>
<comment type="similarity">
    <text evidence="7">Belongs to the drug/metabolite transporter (DMT) superfamily. Small multidrug resistance (SMR) (TC 2.A.7.1) family. Gdx/SugE subfamily.</text>
</comment>
<evidence type="ECO:0000256" key="3">
    <source>
        <dbReference type="ARBA" id="ARBA00022475"/>
    </source>
</evidence>
<keyword evidence="6 10" id="KW-0472">Membrane</keyword>
<accession>A0A1B1U4S6</accession>
<dbReference type="InterPro" id="IPR045324">
    <property type="entry name" value="Small_multidrug_res"/>
</dbReference>
<dbReference type="InterPro" id="IPR000390">
    <property type="entry name" value="Small_drug/metabolite_transptr"/>
</dbReference>
<reference evidence="12" key="1">
    <citation type="submission" date="2016-07" db="EMBL/GenBank/DDBJ databases">
        <authorList>
            <person name="Florea S."/>
            <person name="Webb J.S."/>
            <person name="Jaromczyk J."/>
            <person name="Schardl C.L."/>
        </authorList>
    </citation>
    <scope>NUCLEOTIDE SEQUENCE [LARGE SCALE GENOMIC DNA]</scope>
    <source>
        <strain evidence="12">MIT 01-6242</strain>
    </source>
</reference>
<dbReference type="STRING" id="222136.BBW65_02240"/>
<dbReference type="GO" id="GO:0005886">
    <property type="term" value="C:plasma membrane"/>
    <property type="evidence" value="ECO:0007669"/>
    <property type="project" value="UniProtKB-SubCell"/>
</dbReference>
<evidence type="ECO:0000256" key="7">
    <source>
        <dbReference type="ARBA" id="ARBA00038151"/>
    </source>
</evidence>
<keyword evidence="4 9" id="KW-0812">Transmembrane</keyword>
<feature type="transmembrane region" description="Helical" evidence="10">
    <location>
        <begin position="60"/>
        <end position="80"/>
    </location>
</feature>
<evidence type="ECO:0000256" key="5">
    <source>
        <dbReference type="ARBA" id="ARBA00022989"/>
    </source>
</evidence>
<evidence type="ECO:0000256" key="6">
    <source>
        <dbReference type="ARBA" id="ARBA00023136"/>
    </source>
</evidence>
<evidence type="ECO:0000256" key="10">
    <source>
        <dbReference type="SAM" id="Phobius"/>
    </source>
</evidence>
<evidence type="ECO:0000256" key="9">
    <source>
        <dbReference type="RuleBase" id="RU003942"/>
    </source>
</evidence>
<feature type="transmembrane region" description="Helical" evidence="10">
    <location>
        <begin position="32"/>
        <end position="53"/>
    </location>
</feature>
<dbReference type="OrthoDB" id="9808638at2"/>
<dbReference type="FunFam" id="1.10.3730.20:FF:000001">
    <property type="entry name" value="Quaternary ammonium compound resistance transporter SugE"/>
    <property type="match status" value="1"/>
</dbReference>
<feature type="transmembrane region" description="Helical" evidence="10">
    <location>
        <begin position="86"/>
        <end position="106"/>
    </location>
</feature>
<dbReference type="AlphaFoldDB" id="A0A1B1U4S6"/>
<name>A0A1B1U4S6_9HELI</name>
<dbReference type="SUPFAM" id="SSF103481">
    <property type="entry name" value="Multidrug resistance efflux transporter EmrE"/>
    <property type="match status" value="1"/>
</dbReference>
<evidence type="ECO:0000256" key="4">
    <source>
        <dbReference type="ARBA" id="ARBA00022692"/>
    </source>
</evidence>